<protein>
    <submittedName>
        <fullName evidence="2">Sugar phosphate isomerase/epimerase</fullName>
    </submittedName>
</protein>
<dbReference type="GO" id="GO:0016853">
    <property type="term" value="F:isomerase activity"/>
    <property type="evidence" value="ECO:0007669"/>
    <property type="project" value="UniProtKB-KW"/>
</dbReference>
<gene>
    <name evidence="2" type="ORF">SAMN04487977_101102</name>
</gene>
<evidence type="ECO:0000313" key="2">
    <source>
        <dbReference type="EMBL" id="SEP68266.1"/>
    </source>
</evidence>
<dbReference type="Proteomes" id="UP000182360">
    <property type="component" value="Unassembled WGS sequence"/>
</dbReference>
<sequence>MYLGISSSLSHTTPEDWAAKHKSLGLKTVNFPVDCTAGEEKIMAYKNAADAAGLTIAEVGIWRNTLAADLSERQHWIDYAVEQLKMADRIGARCCVNVVGTPYGPRWDGGYRENFSEELWTMAVRMIQEIIDRAAPARTKFSIESMPWMIPSSPDEYLRLMEEVDRPAFGAHLDVVNMITSPDRYFFNDSFLEECFTKLKGRICSCHLKDINLKQEYTFQLEECASGKGTLDLEFYARLASAEDPQMPMIIEHLTTDEEYLESVKYVRERLGC</sequence>
<dbReference type="OrthoDB" id="128241at2"/>
<reference evidence="2 3" key="1">
    <citation type="submission" date="2016-10" db="EMBL/GenBank/DDBJ databases">
        <authorList>
            <person name="de Groot N.N."/>
        </authorList>
    </citation>
    <scope>NUCLEOTIDE SEQUENCE [LARGE SCALE GENOMIC DNA]</scope>
    <source>
        <strain evidence="2 3">B25</strain>
    </source>
</reference>
<dbReference type="InterPro" id="IPR013022">
    <property type="entry name" value="Xyl_isomerase-like_TIM-brl"/>
</dbReference>
<dbReference type="InterPro" id="IPR050312">
    <property type="entry name" value="IolE/XylAMocC-like"/>
</dbReference>
<accession>A0A1H8ZUV7</accession>
<dbReference type="InterPro" id="IPR036237">
    <property type="entry name" value="Xyl_isomerase-like_sf"/>
</dbReference>
<evidence type="ECO:0000259" key="1">
    <source>
        <dbReference type="Pfam" id="PF01261"/>
    </source>
</evidence>
<keyword evidence="2" id="KW-0413">Isomerase</keyword>
<dbReference type="PANTHER" id="PTHR12110:SF21">
    <property type="entry name" value="XYLOSE ISOMERASE-LIKE TIM BARREL DOMAIN-CONTAINING PROTEIN"/>
    <property type="match status" value="1"/>
</dbReference>
<dbReference type="SUPFAM" id="SSF51658">
    <property type="entry name" value="Xylose isomerase-like"/>
    <property type="match status" value="1"/>
</dbReference>
<dbReference type="Gene3D" id="3.20.20.150">
    <property type="entry name" value="Divalent-metal-dependent TIM barrel enzymes"/>
    <property type="match status" value="1"/>
</dbReference>
<name>A0A1H8ZUV7_9SPIR</name>
<dbReference type="RefSeq" id="WP_074639899.1">
    <property type="nucleotide sequence ID" value="NZ_FOFU01000001.1"/>
</dbReference>
<proteinExistence type="predicted"/>
<evidence type="ECO:0000313" key="3">
    <source>
        <dbReference type="Proteomes" id="UP000182360"/>
    </source>
</evidence>
<feature type="domain" description="Xylose isomerase-like TIM barrel" evidence="1">
    <location>
        <begin position="22"/>
        <end position="269"/>
    </location>
</feature>
<dbReference type="Pfam" id="PF01261">
    <property type="entry name" value="AP_endonuc_2"/>
    <property type="match status" value="1"/>
</dbReference>
<dbReference type="PANTHER" id="PTHR12110">
    <property type="entry name" value="HYDROXYPYRUVATE ISOMERASE"/>
    <property type="match status" value="1"/>
</dbReference>
<keyword evidence="3" id="KW-1185">Reference proteome</keyword>
<organism evidence="2 3">
    <name type="scientific">Treponema bryantii</name>
    <dbReference type="NCBI Taxonomy" id="163"/>
    <lineage>
        <taxon>Bacteria</taxon>
        <taxon>Pseudomonadati</taxon>
        <taxon>Spirochaetota</taxon>
        <taxon>Spirochaetia</taxon>
        <taxon>Spirochaetales</taxon>
        <taxon>Treponemataceae</taxon>
        <taxon>Treponema</taxon>
    </lineage>
</organism>
<dbReference type="AlphaFoldDB" id="A0A1H8ZUV7"/>
<dbReference type="EMBL" id="FOFU01000001">
    <property type="protein sequence ID" value="SEP68266.1"/>
    <property type="molecule type" value="Genomic_DNA"/>
</dbReference>